<dbReference type="AlphaFoldDB" id="A2WUU1"/>
<sequence>MEAAAVRRDGRGGGVVSLSLCSWWGGAAAVAVDVMEVVGWTACRRAAGPRLHQIRRLRPGGSGRGGGPDLASARPGGMEAAVVRRGRERPRHRLSLCVHGGGGGSCVLG</sequence>
<evidence type="ECO:0000256" key="1">
    <source>
        <dbReference type="SAM" id="MobiDB-lite"/>
    </source>
</evidence>
<feature type="signal peptide" evidence="2">
    <location>
        <begin position="1"/>
        <end position="29"/>
    </location>
</feature>
<protein>
    <submittedName>
        <fullName evidence="3">Uncharacterized protein</fullName>
    </submittedName>
</protein>
<dbReference type="Proteomes" id="UP000007015">
    <property type="component" value="Chromosome 1"/>
</dbReference>
<dbReference type="Gramene" id="BGIOSGA004413-TA">
    <property type="protein sequence ID" value="BGIOSGA004413-PA"/>
    <property type="gene ID" value="BGIOSGA004413"/>
</dbReference>
<evidence type="ECO:0000313" key="4">
    <source>
        <dbReference type="Proteomes" id="UP000007015"/>
    </source>
</evidence>
<gene>
    <name evidence="3" type="ORF">OsI_03649</name>
</gene>
<evidence type="ECO:0000256" key="2">
    <source>
        <dbReference type="SAM" id="SignalP"/>
    </source>
</evidence>
<feature type="region of interest" description="Disordered" evidence="1">
    <location>
        <begin position="55"/>
        <end position="77"/>
    </location>
</feature>
<evidence type="ECO:0000313" key="3">
    <source>
        <dbReference type="EMBL" id="EAY75737.1"/>
    </source>
</evidence>
<dbReference type="EMBL" id="CM000126">
    <property type="protein sequence ID" value="EAY75737.1"/>
    <property type="molecule type" value="Genomic_DNA"/>
</dbReference>
<accession>A2WUU1</accession>
<keyword evidence="2" id="KW-0732">Signal</keyword>
<proteinExistence type="predicted"/>
<keyword evidence="4" id="KW-1185">Reference proteome</keyword>
<organism evidence="3 4">
    <name type="scientific">Oryza sativa subsp. indica</name>
    <name type="common">Rice</name>
    <dbReference type="NCBI Taxonomy" id="39946"/>
    <lineage>
        <taxon>Eukaryota</taxon>
        <taxon>Viridiplantae</taxon>
        <taxon>Streptophyta</taxon>
        <taxon>Embryophyta</taxon>
        <taxon>Tracheophyta</taxon>
        <taxon>Spermatophyta</taxon>
        <taxon>Magnoliopsida</taxon>
        <taxon>Liliopsida</taxon>
        <taxon>Poales</taxon>
        <taxon>Poaceae</taxon>
        <taxon>BOP clade</taxon>
        <taxon>Oryzoideae</taxon>
        <taxon>Oryzeae</taxon>
        <taxon>Oryzinae</taxon>
        <taxon>Oryza</taxon>
        <taxon>Oryza sativa</taxon>
    </lineage>
</organism>
<dbReference type="HOGENOM" id="CLU_2188303_0_0_1"/>
<reference evidence="3 4" key="1">
    <citation type="journal article" date="2005" name="PLoS Biol.">
        <title>The genomes of Oryza sativa: a history of duplications.</title>
        <authorList>
            <person name="Yu J."/>
            <person name="Wang J."/>
            <person name="Lin W."/>
            <person name="Li S."/>
            <person name="Li H."/>
            <person name="Zhou J."/>
            <person name="Ni P."/>
            <person name="Dong W."/>
            <person name="Hu S."/>
            <person name="Zeng C."/>
            <person name="Zhang J."/>
            <person name="Zhang Y."/>
            <person name="Li R."/>
            <person name="Xu Z."/>
            <person name="Li S."/>
            <person name="Li X."/>
            <person name="Zheng H."/>
            <person name="Cong L."/>
            <person name="Lin L."/>
            <person name="Yin J."/>
            <person name="Geng J."/>
            <person name="Li G."/>
            <person name="Shi J."/>
            <person name="Liu J."/>
            <person name="Lv H."/>
            <person name="Li J."/>
            <person name="Wang J."/>
            <person name="Deng Y."/>
            <person name="Ran L."/>
            <person name="Shi X."/>
            <person name="Wang X."/>
            <person name="Wu Q."/>
            <person name="Li C."/>
            <person name="Ren X."/>
            <person name="Wang J."/>
            <person name="Wang X."/>
            <person name="Li D."/>
            <person name="Liu D."/>
            <person name="Zhang X."/>
            <person name="Ji Z."/>
            <person name="Zhao W."/>
            <person name="Sun Y."/>
            <person name="Zhang Z."/>
            <person name="Bao J."/>
            <person name="Han Y."/>
            <person name="Dong L."/>
            <person name="Ji J."/>
            <person name="Chen P."/>
            <person name="Wu S."/>
            <person name="Liu J."/>
            <person name="Xiao Y."/>
            <person name="Bu D."/>
            <person name="Tan J."/>
            <person name="Yang L."/>
            <person name="Ye C."/>
            <person name="Zhang J."/>
            <person name="Xu J."/>
            <person name="Zhou Y."/>
            <person name="Yu Y."/>
            <person name="Zhang B."/>
            <person name="Zhuang S."/>
            <person name="Wei H."/>
            <person name="Liu B."/>
            <person name="Lei M."/>
            <person name="Yu H."/>
            <person name="Li Y."/>
            <person name="Xu H."/>
            <person name="Wei S."/>
            <person name="He X."/>
            <person name="Fang L."/>
            <person name="Zhang Z."/>
            <person name="Zhang Y."/>
            <person name="Huang X."/>
            <person name="Su Z."/>
            <person name="Tong W."/>
            <person name="Li J."/>
            <person name="Tong Z."/>
            <person name="Li S."/>
            <person name="Ye J."/>
            <person name="Wang L."/>
            <person name="Fang L."/>
            <person name="Lei T."/>
            <person name="Chen C."/>
            <person name="Chen H."/>
            <person name="Xu Z."/>
            <person name="Li H."/>
            <person name="Huang H."/>
            <person name="Zhang F."/>
            <person name="Xu H."/>
            <person name="Li N."/>
            <person name="Zhao C."/>
            <person name="Li S."/>
            <person name="Dong L."/>
            <person name="Huang Y."/>
            <person name="Li L."/>
            <person name="Xi Y."/>
            <person name="Qi Q."/>
            <person name="Li W."/>
            <person name="Zhang B."/>
            <person name="Hu W."/>
            <person name="Zhang Y."/>
            <person name="Tian X."/>
            <person name="Jiao Y."/>
            <person name="Liang X."/>
            <person name="Jin J."/>
            <person name="Gao L."/>
            <person name="Zheng W."/>
            <person name="Hao B."/>
            <person name="Liu S."/>
            <person name="Wang W."/>
            <person name="Yuan L."/>
            <person name="Cao M."/>
            <person name="McDermott J."/>
            <person name="Samudrala R."/>
            <person name="Wang J."/>
            <person name="Wong G.K."/>
            <person name="Yang H."/>
        </authorList>
    </citation>
    <scope>NUCLEOTIDE SEQUENCE [LARGE SCALE GENOMIC DNA]</scope>
    <source>
        <strain evidence="4">cv. 93-11</strain>
    </source>
</reference>
<name>A2WUU1_ORYSI</name>
<feature type="chain" id="PRO_5002647546" evidence="2">
    <location>
        <begin position="30"/>
        <end position="109"/>
    </location>
</feature>